<dbReference type="InterPro" id="IPR044836">
    <property type="entry name" value="TOL_plant"/>
</dbReference>
<dbReference type="EMBL" id="QGKY02000089">
    <property type="protein sequence ID" value="KAF2614418.1"/>
    <property type="molecule type" value="Genomic_DNA"/>
</dbReference>
<sequence length="466" mass="51355">MLMNNIGENIHKQVIDIGVLPILVKIVKKKSDLPVRERIFLLLNATQTSLGGASGKFPQYYTAYNDLVQAGVQFPQRPSSTPPVVVTAHAVPRNTLNEQLASARNEGTAPPTQQRESPTPSSILQKASAALEVLKEVLDAVDDSHNPEGAKDEFTLDLVEQCSFQKERVMHLVMTSRQRILNRHEDLLSGRITGPGRSAASNGYHSNHEPSRPATNGSNANTKSSSSISNPNHLNLEDEDEEEEPEQLFRRHAKDVIKAIKKRLGSKNPNTQLYTVQLLEMLMNNIGENIHKQVIDIGVLPILVKIVKKKSDLPVRERIFLLLNATQTSLGGASGKFPQYYTVYNDLVTAGVQFPQRPSSTPPVVVTAQAVPRNTLNEQLASARNEGTAPPTQQRESHTASPSSILQKASAALEVLKEVLDAVDSQNPEGAKDEFTLDLVEQCSFQKERVMHLVMTSRQVFCLSCF</sequence>
<comment type="subcellular location">
    <subcellularLocation>
        <location evidence="1">Membrane</location>
        <topology evidence="1">Peripheral membrane protein</topology>
    </subcellularLocation>
</comment>
<feature type="domain" description="VHS" evidence="5">
    <location>
        <begin position="220"/>
        <end position="355"/>
    </location>
</feature>
<dbReference type="GO" id="GO:0043130">
    <property type="term" value="F:ubiquitin binding"/>
    <property type="evidence" value="ECO:0007669"/>
    <property type="project" value="InterPro"/>
</dbReference>
<protein>
    <recommendedName>
        <fullName evidence="5">VHS domain-containing protein</fullName>
    </recommendedName>
</protein>
<comment type="caution">
    <text evidence="6">The sequence shown here is derived from an EMBL/GenBank/DDBJ whole genome shotgun (WGS) entry which is preliminary data.</text>
</comment>
<comment type="similarity">
    <text evidence="2">Belongs to the TOM1 family.</text>
</comment>
<dbReference type="PANTHER" id="PTHR45898">
    <property type="entry name" value="TOM1-LIKE PROTEIN"/>
    <property type="match status" value="1"/>
</dbReference>
<dbReference type="Pfam" id="PF00790">
    <property type="entry name" value="VHS"/>
    <property type="match status" value="1"/>
</dbReference>
<dbReference type="CDD" id="cd03561">
    <property type="entry name" value="VHS"/>
    <property type="match status" value="1"/>
</dbReference>
<dbReference type="PANTHER" id="PTHR45898:SF3">
    <property type="entry name" value="TOM1-LIKE PROTEIN 5"/>
    <property type="match status" value="1"/>
</dbReference>
<gene>
    <name evidence="6" type="ORF">F2Q70_00010937</name>
</gene>
<dbReference type="GO" id="GO:0043328">
    <property type="term" value="P:protein transport to vacuole involved in ubiquitin-dependent protein catabolic process via the multivesicular body sorting pathway"/>
    <property type="evidence" value="ECO:0007669"/>
    <property type="project" value="InterPro"/>
</dbReference>
<dbReference type="SUPFAM" id="SSF48464">
    <property type="entry name" value="ENTH/VHS domain"/>
    <property type="match status" value="2"/>
</dbReference>
<dbReference type="SUPFAM" id="SSF89009">
    <property type="entry name" value="GAT-like domain"/>
    <property type="match status" value="2"/>
</dbReference>
<evidence type="ECO:0000256" key="4">
    <source>
        <dbReference type="SAM" id="MobiDB-lite"/>
    </source>
</evidence>
<dbReference type="Gene3D" id="1.20.58.160">
    <property type="match status" value="2"/>
</dbReference>
<feature type="compositionally biased region" description="Acidic residues" evidence="4">
    <location>
        <begin position="237"/>
        <end position="246"/>
    </location>
</feature>
<evidence type="ECO:0000256" key="1">
    <source>
        <dbReference type="ARBA" id="ARBA00004170"/>
    </source>
</evidence>
<dbReference type="InterPro" id="IPR008942">
    <property type="entry name" value="ENTH_VHS"/>
</dbReference>
<feature type="domain" description="VHS" evidence="5">
    <location>
        <begin position="1"/>
        <end position="75"/>
    </location>
</feature>
<dbReference type="InterPro" id="IPR038425">
    <property type="entry name" value="GAT_sf"/>
</dbReference>
<reference evidence="6" key="1">
    <citation type="submission" date="2019-12" db="EMBL/GenBank/DDBJ databases">
        <title>Genome sequencing and annotation of Brassica cretica.</title>
        <authorList>
            <person name="Studholme D.J."/>
            <person name="Sarris P.F."/>
        </authorList>
    </citation>
    <scope>NUCLEOTIDE SEQUENCE</scope>
    <source>
        <strain evidence="6">PFS-102/07</strain>
        <tissue evidence="6">Leaf</tissue>
    </source>
</reference>
<dbReference type="PROSITE" id="PS50179">
    <property type="entry name" value="VHS"/>
    <property type="match status" value="2"/>
</dbReference>
<evidence type="ECO:0000256" key="3">
    <source>
        <dbReference type="ARBA" id="ARBA00023136"/>
    </source>
</evidence>
<evidence type="ECO:0000313" key="6">
    <source>
        <dbReference type="EMBL" id="KAF2614418.1"/>
    </source>
</evidence>
<feature type="region of interest" description="Disordered" evidence="4">
    <location>
        <begin position="103"/>
        <end position="122"/>
    </location>
</feature>
<feature type="compositionally biased region" description="Polar residues" evidence="4">
    <location>
        <begin position="390"/>
        <end position="403"/>
    </location>
</feature>
<feature type="compositionally biased region" description="Low complexity" evidence="4">
    <location>
        <begin position="216"/>
        <end position="234"/>
    </location>
</feature>
<name>A0A8S9M8Q3_BRACR</name>
<proteinExistence type="inferred from homology"/>
<feature type="region of interest" description="Disordered" evidence="4">
    <location>
        <begin position="383"/>
        <end position="403"/>
    </location>
</feature>
<dbReference type="GO" id="GO:0016020">
    <property type="term" value="C:membrane"/>
    <property type="evidence" value="ECO:0007669"/>
    <property type="project" value="UniProtKB-SubCell"/>
</dbReference>
<feature type="compositionally biased region" description="Polar residues" evidence="4">
    <location>
        <begin position="110"/>
        <end position="122"/>
    </location>
</feature>
<accession>A0A8S9M8Q3</accession>
<dbReference type="InterPro" id="IPR002014">
    <property type="entry name" value="VHS_dom"/>
</dbReference>
<dbReference type="GO" id="GO:0035091">
    <property type="term" value="F:phosphatidylinositol binding"/>
    <property type="evidence" value="ECO:0007669"/>
    <property type="project" value="InterPro"/>
</dbReference>
<keyword evidence="3" id="KW-0472">Membrane</keyword>
<evidence type="ECO:0000256" key="2">
    <source>
        <dbReference type="ARBA" id="ARBA00007708"/>
    </source>
</evidence>
<dbReference type="SMART" id="SM00288">
    <property type="entry name" value="VHS"/>
    <property type="match status" value="1"/>
</dbReference>
<dbReference type="Gene3D" id="1.25.40.90">
    <property type="match status" value="2"/>
</dbReference>
<evidence type="ECO:0000259" key="5">
    <source>
        <dbReference type="PROSITE" id="PS50179"/>
    </source>
</evidence>
<organism evidence="6">
    <name type="scientific">Brassica cretica</name>
    <name type="common">Mustard</name>
    <dbReference type="NCBI Taxonomy" id="69181"/>
    <lineage>
        <taxon>Eukaryota</taxon>
        <taxon>Viridiplantae</taxon>
        <taxon>Streptophyta</taxon>
        <taxon>Embryophyta</taxon>
        <taxon>Tracheophyta</taxon>
        <taxon>Spermatophyta</taxon>
        <taxon>Magnoliopsida</taxon>
        <taxon>eudicotyledons</taxon>
        <taxon>Gunneridae</taxon>
        <taxon>Pentapetalae</taxon>
        <taxon>rosids</taxon>
        <taxon>malvids</taxon>
        <taxon>Brassicales</taxon>
        <taxon>Brassicaceae</taxon>
        <taxon>Brassiceae</taxon>
        <taxon>Brassica</taxon>
    </lineage>
</organism>
<feature type="region of interest" description="Disordered" evidence="4">
    <location>
        <begin position="191"/>
        <end position="248"/>
    </location>
</feature>
<dbReference type="AlphaFoldDB" id="A0A8S9M8Q3"/>